<dbReference type="GO" id="GO:0005886">
    <property type="term" value="C:plasma membrane"/>
    <property type="evidence" value="ECO:0007669"/>
    <property type="project" value="TreeGrafter"/>
</dbReference>
<feature type="transmembrane region" description="Helical" evidence="4">
    <location>
        <begin position="297"/>
        <end position="316"/>
    </location>
</feature>
<proteinExistence type="predicted"/>
<dbReference type="PROSITE" id="PS50850">
    <property type="entry name" value="MFS"/>
    <property type="match status" value="1"/>
</dbReference>
<keyword evidence="2 4" id="KW-1133">Transmembrane helix</keyword>
<organism evidence="6 7">
    <name type="scientific">Myroides guanonis</name>
    <dbReference type="NCBI Taxonomy" id="1150112"/>
    <lineage>
        <taxon>Bacteria</taxon>
        <taxon>Pseudomonadati</taxon>
        <taxon>Bacteroidota</taxon>
        <taxon>Flavobacteriia</taxon>
        <taxon>Flavobacteriales</taxon>
        <taxon>Flavobacteriaceae</taxon>
        <taxon>Myroides</taxon>
    </lineage>
</organism>
<dbReference type="PANTHER" id="PTHR43129:SF1">
    <property type="entry name" value="FOSMIDOMYCIN RESISTANCE PROTEIN"/>
    <property type="match status" value="1"/>
</dbReference>
<feature type="transmembrane region" description="Helical" evidence="4">
    <location>
        <begin position="383"/>
        <end position="402"/>
    </location>
</feature>
<protein>
    <submittedName>
        <fullName evidence="6">MFS transporter, FSR family, fosmidomycin resistance protein</fullName>
    </submittedName>
</protein>
<dbReference type="GO" id="GO:0022857">
    <property type="term" value="F:transmembrane transporter activity"/>
    <property type="evidence" value="ECO:0007669"/>
    <property type="project" value="InterPro"/>
</dbReference>
<dbReference type="PANTHER" id="PTHR43129">
    <property type="entry name" value="FOSMIDOMYCIN RESISTANCE PROTEIN"/>
    <property type="match status" value="1"/>
</dbReference>
<feature type="transmembrane region" description="Helical" evidence="4">
    <location>
        <begin position="228"/>
        <end position="250"/>
    </location>
</feature>
<dbReference type="CDD" id="cd17478">
    <property type="entry name" value="MFS_FsR"/>
    <property type="match status" value="1"/>
</dbReference>
<evidence type="ECO:0000256" key="4">
    <source>
        <dbReference type="SAM" id="Phobius"/>
    </source>
</evidence>
<dbReference type="InterPro" id="IPR011701">
    <property type="entry name" value="MFS"/>
</dbReference>
<evidence type="ECO:0000259" key="5">
    <source>
        <dbReference type="PROSITE" id="PS50850"/>
    </source>
</evidence>
<keyword evidence="1 4" id="KW-0812">Transmembrane</keyword>
<dbReference type="OrthoDB" id="9770492at2"/>
<evidence type="ECO:0000313" key="7">
    <source>
        <dbReference type="Proteomes" id="UP000243887"/>
    </source>
</evidence>
<accession>A0A1I3KRI5</accession>
<feature type="domain" description="Major facilitator superfamily (MFS) profile" evidence="5">
    <location>
        <begin position="28"/>
        <end position="408"/>
    </location>
</feature>
<gene>
    <name evidence="6" type="ORF">SAMN04487893_10143</name>
</gene>
<dbReference type="Pfam" id="PF07690">
    <property type="entry name" value="MFS_1"/>
    <property type="match status" value="1"/>
</dbReference>
<dbReference type="STRING" id="1150112.SAMN04487893_10143"/>
<evidence type="ECO:0000256" key="3">
    <source>
        <dbReference type="ARBA" id="ARBA00023136"/>
    </source>
</evidence>
<feature type="transmembrane region" description="Helical" evidence="4">
    <location>
        <begin position="356"/>
        <end position="377"/>
    </location>
</feature>
<dbReference type="SUPFAM" id="SSF103473">
    <property type="entry name" value="MFS general substrate transporter"/>
    <property type="match status" value="1"/>
</dbReference>
<dbReference type="Gene3D" id="1.20.1250.20">
    <property type="entry name" value="MFS general substrate transporter like domains"/>
    <property type="match status" value="2"/>
</dbReference>
<feature type="transmembrane region" description="Helical" evidence="4">
    <location>
        <begin position="270"/>
        <end position="290"/>
    </location>
</feature>
<feature type="transmembrane region" description="Helical" evidence="4">
    <location>
        <begin position="59"/>
        <end position="81"/>
    </location>
</feature>
<dbReference type="InterPro" id="IPR020846">
    <property type="entry name" value="MFS_dom"/>
</dbReference>
<sequence>MFKNSKSHHSFFKKTALQTRGNLTVYPILLAISVAHLFNDLLQALIPAVYPMLKENYNLNFAQIGMITLCFQISSSLLQPIVGAYTDKNPKPYSQIVGMFFTLFGILALAYAKDYYWVLVSVTLVGIGSSIFHPESSRVAFMASGGKRSLAQSIFQIGGNAGTAMAPLLVAWIVLPSGQQHLLWFVFVVLLAQLVLYYIGSWYKGVLISRKLQQKKPIAIPNLSQTKISMSIVILLLLIFSKYFYVASITSYFQFYTMDKFGISEVQAQVYLFYFLLAVALGTLIGGFYGDRLGRKYIIWFSVLGVAPFTLLLPYADLTWTAILVVIIGFILASAFPSILVYAQELLPKKIGMVSGLFYGFAFGMGGVGSAVLGLWADQTSIEYIYTVCSFLPLIGVIAYFLPDMKKVTFTKE</sequence>
<dbReference type="AlphaFoldDB" id="A0A1I3KRI5"/>
<feature type="transmembrane region" description="Helical" evidence="4">
    <location>
        <begin position="93"/>
        <end position="110"/>
    </location>
</feature>
<feature type="transmembrane region" description="Helical" evidence="4">
    <location>
        <begin position="116"/>
        <end position="133"/>
    </location>
</feature>
<feature type="transmembrane region" description="Helical" evidence="4">
    <location>
        <begin position="21"/>
        <end position="39"/>
    </location>
</feature>
<feature type="transmembrane region" description="Helical" evidence="4">
    <location>
        <begin position="322"/>
        <end position="344"/>
    </location>
</feature>
<dbReference type="InterPro" id="IPR036259">
    <property type="entry name" value="MFS_trans_sf"/>
</dbReference>
<dbReference type="Proteomes" id="UP000243887">
    <property type="component" value="Unassembled WGS sequence"/>
</dbReference>
<name>A0A1I3KRI5_9FLAO</name>
<evidence type="ECO:0000256" key="1">
    <source>
        <dbReference type="ARBA" id="ARBA00022692"/>
    </source>
</evidence>
<keyword evidence="7" id="KW-1185">Reference proteome</keyword>
<evidence type="ECO:0000256" key="2">
    <source>
        <dbReference type="ARBA" id="ARBA00022989"/>
    </source>
</evidence>
<feature type="transmembrane region" description="Helical" evidence="4">
    <location>
        <begin position="181"/>
        <end position="207"/>
    </location>
</feature>
<keyword evidence="3 4" id="KW-0472">Membrane</keyword>
<feature type="transmembrane region" description="Helical" evidence="4">
    <location>
        <begin position="154"/>
        <end position="175"/>
    </location>
</feature>
<evidence type="ECO:0000313" key="6">
    <source>
        <dbReference type="EMBL" id="SFI74968.1"/>
    </source>
</evidence>
<dbReference type="RefSeq" id="WP_090677379.1">
    <property type="nucleotide sequence ID" value="NZ_FORU01000001.1"/>
</dbReference>
<dbReference type="EMBL" id="FORU01000001">
    <property type="protein sequence ID" value="SFI74968.1"/>
    <property type="molecule type" value="Genomic_DNA"/>
</dbReference>
<reference evidence="7" key="1">
    <citation type="submission" date="2016-10" db="EMBL/GenBank/DDBJ databases">
        <authorList>
            <person name="Varghese N."/>
            <person name="Submissions S."/>
        </authorList>
    </citation>
    <scope>NUCLEOTIDE SEQUENCE [LARGE SCALE GENOMIC DNA]</scope>
    <source>
        <strain evidence="7">DSM 26542</strain>
    </source>
</reference>